<dbReference type="GO" id="GO:0015740">
    <property type="term" value="P:C4-dicarboxylate transport"/>
    <property type="evidence" value="ECO:0007669"/>
    <property type="project" value="TreeGrafter"/>
</dbReference>
<keyword evidence="5 8" id="KW-0812">Transmembrane</keyword>
<evidence type="ECO:0000256" key="5">
    <source>
        <dbReference type="ARBA" id="ARBA00022692"/>
    </source>
</evidence>
<keyword evidence="3" id="KW-1003">Cell membrane</keyword>
<sequence>MTAKKIYRFFDRTRTALLVSISSFTIILCFIQIILRYFTFLRLRPFAWGDEVLRLSAIWVIFLGISIGMREKAHFTVDLFLAKIASAKLRHIADTLIDLIVIVLLGILTWKGYVYTSMNVMSRLQNIQISMAVFYAAIPAGCLFELFEYGYKLAYGSDYKLKMLSE</sequence>
<dbReference type="EMBL" id="VSSQ01000010">
    <property type="protein sequence ID" value="MPL59754.1"/>
    <property type="molecule type" value="Genomic_DNA"/>
</dbReference>
<keyword evidence="7 8" id="KW-0472">Membrane</keyword>
<comment type="subcellular location">
    <subcellularLocation>
        <location evidence="1">Cell inner membrane</location>
        <topology evidence="1">Multi-pass membrane protein</topology>
    </subcellularLocation>
</comment>
<evidence type="ECO:0000256" key="8">
    <source>
        <dbReference type="SAM" id="Phobius"/>
    </source>
</evidence>
<evidence type="ECO:0000256" key="6">
    <source>
        <dbReference type="ARBA" id="ARBA00022989"/>
    </source>
</evidence>
<dbReference type="PANTHER" id="PTHR35011">
    <property type="entry name" value="2,3-DIKETO-L-GULONATE TRAP TRANSPORTER SMALL PERMEASE PROTEIN YIAM"/>
    <property type="match status" value="1"/>
</dbReference>
<dbReference type="GO" id="GO:0005886">
    <property type="term" value="C:plasma membrane"/>
    <property type="evidence" value="ECO:0007669"/>
    <property type="project" value="UniProtKB-SubCell"/>
</dbReference>
<evidence type="ECO:0000256" key="4">
    <source>
        <dbReference type="ARBA" id="ARBA00022519"/>
    </source>
</evidence>
<dbReference type="GO" id="GO:0022857">
    <property type="term" value="F:transmembrane transporter activity"/>
    <property type="evidence" value="ECO:0007669"/>
    <property type="project" value="TreeGrafter"/>
</dbReference>
<gene>
    <name evidence="10" type="ORF">SDC9_05309</name>
</gene>
<evidence type="ECO:0000256" key="1">
    <source>
        <dbReference type="ARBA" id="ARBA00004429"/>
    </source>
</evidence>
<evidence type="ECO:0000256" key="3">
    <source>
        <dbReference type="ARBA" id="ARBA00022475"/>
    </source>
</evidence>
<accession>A0A644SYW1</accession>
<dbReference type="InterPro" id="IPR007387">
    <property type="entry name" value="TRAP_DctQ"/>
</dbReference>
<protein>
    <recommendedName>
        <fullName evidence="9">Tripartite ATP-independent periplasmic transporters DctQ component domain-containing protein</fullName>
    </recommendedName>
</protein>
<proteinExistence type="predicted"/>
<feature type="transmembrane region" description="Helical" evidence="8">
    <location>
        <begin position="127"/>
        <end position="147"/>
    </location>
</feature>
<comment type="caution">
    <text evidence="10">The sequence shown here is derived from an EMBL/GenBank/DDBJ whole genome shotgun (WGS) entry which is preliminary data.</text>
</comment>
<keyword evidence="4" id="KW-0997">Cell inner membrane</keyword>
<feature type="transmembrane region" description="Helical" evidence="8">
    <location>
        <begin position="96"/>
        <end position="115"/>
    </location>
</feature>
<keyword evidence="2" id="KW-0813">Transport</keyword>
<keyword evidence="6 8" id="KW-1133">Transmembrane helix</keyword>
<evidence type="ECO:0000256" key="7">
    <source>
        <dbReference type="ARBA" id="ARBA00023136"/>
    </source>
</evidence>
<evidence type="ECO:0000256" key="2">
    <source>
        <dbReference type="ARBA" id="ARBA00022448"/>
    </source>
</evidence>
<evidence type="ECO:0000259" key="9">
    <source>
        <dbReference type="Pfam" id="PF04290"/>
    </source>
</evidence>
<evidence type="ECO:0000313" key="10">
    <source>
        <dbReference type="EMBL" id="MPL59754.1"/>
    </source>
</evidence>
<dbReference type="AlphaFoldDB" id="A0A644SYW1"/>
<dbReference type="Pfam" id="PF04290">
    <property type="entry name" value="DctQ"/>
    <property type="match status" value="1"/>
</dbReference>
<feature type="domain" description="Tripartite ATP-independent periplasmic transporters DctQ component" evidence="9">
    <location>
        <begin position="26"/>
        <end position="149"/>
    </location>
</feature>
<dbReference type="PANTHER" id="PTHR35011:SF2">
    <property type="entry name" value="2,3-DIKETO-L-GULONATE TRAP TRANSPORTER SMALL PERMEASE PROTEIN YIAM"/>
    <property type="match status" value="1"/>
</dbReference>
<dbReference type="InterPro" id="IPR055348">
    <property type="entry name" value="DctQ"/>
</dbReference>
<reference evidence="10" key="1">
    <citation type="submission" date="2019-08" db="EMBL/GenBank/DDBJ databases">
        <authorList>
            <person name="Kucharzyk K."/>
            <person name="Murdoch R.W."/>
            <person name="Higgins S."/>
            <person name="Loffler F."/>
        </authorList>
    </citation>
    <scope>NUCLEOTIDE SEQUENCE</scope>
</reference>
<feature type="transmembrane region" description="Helical" evidence="8">
    <location>
        <begin position="16"/>
        <end position="40"/>
    </location>
</feature>
<organism evidence="10">
    <name type="scientific">bioreactor metagenome</name>
    <dbReference type="NCBI Taxonomy" id="1076179"/>
    <lineage>
        <taxon>unclassified sequences</taxon>
        <taxon>metagenomes</taxon>
        <taxon>ecological metagenomes</taxon>
    </lineage>
</organism>
<feature type="transmembrane region" description="Helical" evidence="8">
    <location>
        <begin position="52"/>
        <end position="69"/>
    </location>
</feature>
<name>A0A644SYW1_9ZZZZ</name>